<feature type="signal peptide" evidence="1">
    <location>
        <begin position="1"/>
        <end position="21"/>
    </location>
</feature>
<dbReference type="RefSeq" id="WP_067207699.1">
    <property type="nucleotide sequence ID" value="NZ_FLOC01000006.1"/>
</dbReference>
<dbReference type="InterPro" id="IPR022742">
    <property type="entry name" value="Hydrolase_4"/>
</dbReference>
<dbReference type="Gene3D" id="3.40.50.1820">
    <property type="entry name" value="alpha/beta hydrolase"/>
    <property type="match status" value="1"/>
</dbReference>
<protein>
    <submittedName>
        <fullName evidence="3">Thermostable monoacylglycerol lipase</fullName>
        <ecNumber evidence="3">3.1.1.23</ecNumber>
    </submittedName>
</protein>
<feature type="domain" description="Serine aminopeptidase S33" evidence="2">
    <location>
        <begin position="80"/>
        <end position="201"/>
    </location>
</feature>
<evidence type="ECO:0000313" key="3">
    <source>
        <dbReference type="EMBL" id="SBS29311.1"/>
    </source>
</evidence>
<evidence type="ECO:0000313" key="4">
    <source>
        <dbReference type="Proteomes" id="UP000092627"/>
    </source>
</evidence>
<reference evidence="3 4" key="1">
    <citation type="submission" date="2016-06" db="EMBL/GenBank/DDBJ databases">
        <authorList>
            <person name="Kjaerup R.B."/>
            <person name="Dalgaard T.S."/>
            <person name="Juul-Madsen H.R."/>
        </authorList>
    </citation>
    <scope>NUCLEOTIDE SEQUENCE [LARGE SCALE GENOMIC DNA]</scope>
    <source>
        <strain evidence="3 4">CECT 5080</strain>
    </source>
</reference>
<feature type="chain" id="PRO_5008378903" evidence="1">
    <location>
        <begin position="22"/>
        <end position="392"/>
    </location>
</feature>
<evidence type="ECO:0000256" key="1">
    <source>
        <dbReference type="SAM" id="SignalP"/>
    </source>
</evidence>
<evidence type="ECO:0000259" key="2">
    <source>
        <dbReference type="Pfam" id="PF12146"/>
    </source>
</evidence>
<keyword evidence="1" id="KW-0732">Signal</keyword>
<dbReference type="OrthoDB" id="8476759at2"/>
<dbReference type="STRING" id="295068.MAQ5080_01356"/>
<sequence length="392" mass="44052">MRLPRLLISLLVLGGSCWLHASSLVQGVTEPFDDYRERLRLHFLERKAWVDPSAQGVEVEAVLPFEHRPQEHCRSDERVGVLMFHGLSDSPFSLRDPARAIAEQCLHTRVMLLPGHGSKAEDLLSVSREDWRLAVSNAVEQFSGEVDTLYLAGFSTGGALVTEYAWQYPDDIQGVVLFSPLFKINSRIDWLAPILAPFIDWLDHHPSDDYAKYASIPVPAIAQAYKLAKEVKQTVLATPAQAPVFLALSEEDATVDSSVTLEVFEHSLAQHPDSAMVLYSVSQAEQTKAQVQIVNTDLPEQRIFGLAHMAVHGAPHNPYYGAQGEYRICAWYLGDRERYNECRLAQNNWYGERSEALSERSELAARLSWNPYFDDLMQRVSGFIATTSESSF</sequence>
<keyword evidence="4" id="KW-1185">Reference proteome</keyword>
<gene>
    <name evidence="3" type="ORF">MAQ5080_01356</name>
</gene>
<keyword evidence="3" id="KW-0378">Hydrolase</keyword>
<dbReference type="EMBL" id="FLOC01000006">
    <property type="protein sequence ID" value="SBS29311.1"/>
    <property type="molecule type" value="Genomic_DNA"/>
</dbReference>
<dbReference type="Pfam" id="PF12146">
    <property type="entry name" value="Hydrolase_4"/>
    <property type="match status" value="1"/>
</dbReference>
<dbReference type="Proteomes" id="UP000092627">
    <property type="component" value="Unassembled WGS sequence"/>
</dbReference>
<dbReference type="AlphaFoldDB" id="A0A1A8T9A9"/>
<organism evidence="3 4">
    <name type="scientific">Marinomonas aquimarina</name>
    <dbReference type="NCBI Taxonomy" id="295068"/>
    <lineage>
        <taxon>Bacteria</taxon>
        <taxon>Pseudomonadati</taxon>
        <taxon>Pseudomonadota</taxon>
        <taxon>Gammaproteobacteria</taxon>
        <taxon>Oceanospirillales</taxon>
        <taxon>Oceanospirillaceae</taxon>
        <taxon>Marinomonas</taxon>
    </lineage>
</organism>
<dbReference type="InterPro" id="IPR029058">
    <property type="entry name" value="AB_hydrolase_fold"/>
</dbReference>
<dbReference type="SUPFAM" id="SSF53474">
    <property type="entry name" value="alpha/beta-Hydrolases"/>
    <property type="match status" value="1"/>
</dbReference>
<dbReference type="PROSITE" id="PS51257">
    <property type="entry name" value="PROKAR_LIPOPROTEIN"/>
    <property type="match status" value="1"/>
</dbReference>
<name>A0A1A8T9A9_9GAMM</name>
<proteinExistence type="predicted"/>
<dbReference type="ESTHER" id="9gamm-a0a1a8t9a9">
    <property type="family name" value="Bacterial_lip_FamI.8"/>
</dbReference>
<accession>A0A1A8T9A9</accession>
<dbReference type="GO" id="GO:0047372">
    <property type="term" value="F:monoacylglycerol lipase activity"/>
    <property type="evidence" value="ECO:0007669"/>
    <property type="project" value="UniProtKB-EC"/>
</dbReference>
<dbReference type="EC" id="3.1.1.23" evidence="3"/>